<evidence type="ECO:0000256" key="2">
    <source>
        <dbReference type="ARBA" id="ARBA00010835"/>
    </source>
</evidence>
<dbReference type="PATRIC" id="fig|1619039.3.peg.895"/>
<reference evidence="10 11" key="1">
    <citation type="journal article" date="2015" name="Nature">
        <title>rRNA introns, odd ribosomes, and small enigmatic genomes across a large radiation of phyla.</title>
        <authorList>
            <person name="Brown C.T."/>
            <person name="Hug L.A."/>
            <person name="Thomas B.C."/>
            <person name="Sharon I."/>
            <person name="Castelle C.J."/>
            <person name="Singh A."/>
            <person name="Wilkins M.J."/>
            <person name="Williams K.H."/>
            <person name="Banfield J.F."/>
        </authorList>
    </citation>
    <scope>NUCLEOTIDE SEQUENCE [LARGE SCALE GENOMIC DNA]</scope>
</reference>
<proteinExistence type="inferred from homology"/>
<keyword evidence="7" id="KW-0175">Coiled coil</keyword>
<evidence type="ECO:0000313" key="10">
    <source>
        <dbReference type="EMBL" id="KKS56641.1"/>
    </source>
</evidence>
<evidence type="ECO:0000256" key="4">
    <source>
        <dbReference type="ARBA" id="ARBA00022917"/>
    </source>
</evidence>
<dbReference type="SMART" id="SM00937">
    <property type="entry name" value="PCRF"/>
    <property type="match status" value="1"/>
</dbReference>
<evidence type="ECO:0000256" key="8">
    <source>
        <dbReference type="SAM" id="MobiDB-lite"/>
    </source>
</evidence>
<name>A0A0G1CD85_9BACT</name>
<dbReference type="InterPro" id="IPR050057">
    <property type="entry name" value="Prokaryotic/Mito_RF"/>
</dbReference>
<evidence type="ECO:0000256" key="6">
    <source>
        <dbReference type="NCBIfam" id="TIGR00019"/>
    </source>
</evidence>
<dbReference type="NCBIfam" id="NF001859">
    <property type="entry name" value="PRK00591.1"/>
    <property type="match status" value="1"/>
</dbReference>
<dbReference type="InterPro" id="IPR005139">
    <property type="entry name" value="PCRF"/>
</dbReference>
<dbReference type="PANTHER" id="PTHR43804">
    <property type="entry name" value="LD18447P"/>
    <property type="match status" value="1"/>
</dbReference>
<dbReference type="FunFam" id="3.30.70.1660:FF:000002">
    <property type="entry name" value="Peptide chain release factor 1"/>
    <property type="match status" value="1"/>
</dbReference>
<evidence type="ECO:0000256" key="7">
    <source>
        <dbReference type="SAM" id="Coils"/>
    </source>
</evidence>
<accession>A0A0G1CD85</accession>
<dbReference type="GO" id="GO:0016149">
    <property type="term" value="F:translation release factor activity, codon specific"/>
    <property type="evidence" value="ECO:0007669"/>
    <property type="project" value="UniProtKB-UniRule"/>
</dbReference>
<comment type="PTM">
    <text evidence="5">Methylated by PrmC. Methylation increases the termination efficiency of RF1.</text>
</comment>
<comment type="caution">
    <text evidence="10">The sequence shown here is derived from an EMBL/GenBank/DDBJ whole genome shotgun (WGS) entry which is preliminary data.</text>
</comment>
<dbReference type="Gene3D" id="6.10.140.1950">
    <property type="match status" value="1"/>
</dbReference>
<dbReference type="Pfam" id="PF00472">
    <property type="entry name" value="RF-1"/>
    <property type="match status" value="1"/>
</dbReference>
<dbReference type="InterPro" id="IPR000352">
    <property type="entry name" value="Pep_chain_release_fac_I"/>
</dbReference>
<comment type="function">
    <text evidence="1 5">Peptide chain release factor 1 directs the termination of translation in response to the peptide chain termination codons UAG and UAA.</text>
</comment>
<comment type="similarity">
    <text evidence="2 5">Belongs to the prokaryotic/mitochondrial release factor family.</text>
</comment>
<evidence type="ECO:0000259" key="9">
    <source>
        <dbReference type="SMART" id="SM00937"/>
    </source>
</evidence>
<feature type="region of interest" description="Disordered" evidence="8">
    <location>
        <begin position="291"/>
        <end position="312"/>
    </location>
</feature>
<evidence type="ECO:0000256" key="1">
    <source>
        <dbReference type="ARBA" id="ARBA00002986"/>
    </source>
</evidence>
<feature type="coiled-coil region" evidence="7">
    <location>
        <begin position="78"/>
        <end position="105"/>
    </location>
</feature>
<dbReference type="SUPFAM" id="SSF75620">
    <property type="entry name" value="Release factor"/>
    <property type="match status" value="1"/>
</dbReference>
<dbReference type="Proteomes" id="UP000034837">
    <property type="component" value="Unassembled WGS sequence"/>
</dbReference>
<feature type="domain" description="Peptide chain release factor" evidence="9">
    <location>
        <begin position="67"/>
        <end position="181"/>
    </location>
</feature>
<feature type="modified residue" description="N5-methylglutamine" evidence="5">
    <location>
        <position position="237"/>
    </location>
</feature>
<dbReference type="EMBL" id="LCDO01000008">
    <property type="protein sequence ID" value="KKS56641.1"/>
    <property type="molecule type" value="Genomic_DNA"/>
</dbReference>
<gene>
    <name evidence="5" type="primary">prfA</name>
    <name evidence="10" type="ORF">UV20_C0008G0017</name>
</gene>
<dbReference type="Pfam" id="PF03462">
    <property type="entry name" value="PCRF"/>
    <property type="match status" value="1"/>
</dbReference>
<keyword evidence="4 5" id="KW-0648">Protein biosynthesis</keyword>
<dbReference type="GO" id="GO:0005737">
    <property type="term" value="C:cytoplasm"/>
    <property type="evidence" value="ECO:0007669"/>
    <property type="project" value="UniProtKB-SubCell"/>
</dbReference>
<dbReference type="FunFam" id="3.30.160.20:FF:000004">
    <property type="entry name" value="Peptide chain release factor 1"/>
    <property type="match status" value="1"/>
</dbReference>
<dbReference type="HAMAP" id="MF_00093">
    <property type="entry name" value="Rel_fac_1"/>
    <property type="match status" value="1"/>
</dbReference>
<dbReference type="PANTHER" id="PTHR43804:SF7">
    <property type="entry name" value="LD18447P"/>
    <property type="match status" value="1"/>
</dbReference>
<dbReference type="InterPro" id="IPR045853">
    <property type="entry name" value="Pep_chain_release_fac_I_sf"/>
</dbReference>
<evidence type="ECO:0000313" key="11">
    <source>
        <dbReference type="Proteomes" id="UP000034837"/>
    </source>
</evidence>
<evidence type="ECO:0000256" key="3">
    <source>
        <dbReference type="ARBA" id="ARBA00022481"/>
    </source>
</evidence>
<keyword evidence="5" id="KW-0963">Cytoplasm</keyword>
<dbReference type="Gene3D" id="3.30.70.1660">
    <property type="match status" value="1"/>
</dbReference>
<sequence length="364" mass="41898">MGYNITMDLSVVQKQFKDLEAELQQSEIINDAQKFRTALKQYNELKEIVDKAKSLETTGQHLLETEEMIKKETEPEMLQMARAETAELQNKKEKLTQELEEMLNPPSPYDKKNVIMEIRAGVGGDESALFSAELFRLYSKYAESKNWKTHLISSNRIGIGGFKEVIFSIEGNDAYKYLKYESGVHRVQRVPETEKSGRVHTSTVTVAVLPEMEEVDFKIDVKDLKIETSTSGGHGGQSVNTTYSAIRITHLPSGLVVQCQDERSQAQNKEKAMQVLRSRLWEIQEEKRRQELSEKRLSQIGTGERSEKTRTYNFPQDRLTDHRIKKSWHNLAKIMEGDIEEIIETLRDMEKHPEKIGAETEDEE</sequence>
<feature type="coiled-coil region" evidence="7">
    <location>
        <begin position="259"/>
        <end position="286"/>
    </location>
</feature>
<organism evidence="10 11">
    <name type="scientific">Candidatus Magasanikbacteria bacterium GW2011_GWA2_42_32</name>
    <dbReference type="NCBI Taxonomy" id="1619039"/>
    <lineage>
        <taxon>Bacteria</taxon>
        <taxon>Candidatus Magasanikiibacteriota</taxon>
    </lineage>
</organism>
<keyword evidence="3 5" id="KW-0488">Methylation</keyword>
<dbReference type="NCBIfam" id="TIGR00019">
    <property type="entry name" value="prfA"/>
    <property type="match status" value="1"/>
</dbReference>
<dbReference type="AlphaFoldDB" id="A0A0G1CD85"/>
<evidence type="ECO:0000256" key="5">
    <source>
        <dbReference type="HAMAP-Rule" id="MF_00093"/>
    </source>
</evidence>
<dbReference type="InterPro" id="IPR004373">
    <property type="entry name" value="RF-1"/>
</dbReference>
<dbReference type="Gene3D" id="3.30.160.20">
    <property type="match status" value="1"/>
</dbReference>
<protein>
    <recommendedName>
        <fullName evidence="5 6">Peptide chain release factor 1</fullName>
        <shortName evidence="5">RF-1</shortName>
    </recommendedName>
</protein>
<comment type="subcellular location">
    <subcellularLocation>
        <location evidence="5">Cytoplasm</location>
    </subcellularLocation>
</comment>